<dbReference type="SUPFAM" id="SSF52540">
    <property type="entry name" value="P-loop containing nucleoside triphosphate hydrolases"/>
    <property type="match status" value="1"/>
</dbReference>
<evidence type="ECO:0008006" key="10">
    <source>
        <dbReference type="Google" id="ProtNLM"/>
    </source>
</evidence>
<dbReference type="GO" id="GO:0005524">
    <property type="term" value="F:ATP binding"/>
    <property type="evidence" value="ECO:0007669"/>
    <property type="project" value="UniProtKB-KW"/>
</dbReference>
<dbReference type="InterPro" id="IPR050130">
    <property type="entry name" value="ClpA_ClpB"/>
</dbReference>
<dbReference type="Gene3D" id="1.10.8.60">
    <property type="match status" value="1"/>
</dbReference>
<dbReference type="InterPro" id="IPR036628">
    <property type="entry name" value="Clp_N_dom_sf"/>
</dbReference>
<evidence type="ECO:0000256" key="2">
    <source>
        <dbReference type="ARBA" id="ARBA00022741"/>
    </source>
</evidence>
<evidence type="ECO:0000256" key="3">
    <source>
        <dbReference type="ARBA" id="ARBA00022840"/>
    </source>
</evidence>
<keyword evidence="2" id="KW-0547">Nucleotide-binding</keyword>
<dbReference type="GO" id="GO:0005737">
    <property type="term" value="C:cytoplasm"/>
    <property type="evidence" value="ECO:0007669"/>
    <property type="project" value="TreeGrafter"/>
</dbReference>
<evidence type="ECO:0000313" key="8">
    <source>
        <dbReference type="EMBL" id="CAH1434928.1"/>
    </source>
</evidence>
<dbReference type="InterPro" id="IPR003959">
    <property type="entry name" value="ATPase_AAA_core"/>
</dbReference>
<protein>
    <recommendedName>
        <fullName evidence="10">Clp R domain-containing protein</fullName>
    </recommendedName>
</protein>
<dbReference type="Pfam" id="PF02861">
    <property type="entry name" value="Clp_N"/>
    <property type="match status" value="1"/>
</dbReference>
<dbReference type="SUPFAM" id="SSF81923">
    <property type="entry name" value="Double Clp-N motif"/>
    <property type="match status" value="1"/>
</dbReference>
<keyword evidence="4" id="KW-0732">Signal</keyword>
<name>A0AAU9NBI4_9ASTR</name>
<dbReference type="InterPro" id="IPR041546">
    <property type="entry name" value="ClpA/ClpB_AAA_lid"/>
</dbReference>
<dbReference type="GO" id="GO:0016887">
    <property type="term" value="F:ATP hydrolysis activity"/>
    <property type="evidence" value="ECO:0007669"/>
    <property type="project" value="InterPro"/>
</dbReference>
<evidence type="ECO:0000259" key="5">
    <source>
        <dbReference type="Pfam" id="PF00004"/>
    </source>
</evidence>
<evidence type="ECO:0000313" key="9">
    <source>
        <dbReference type="Proteomes" id="UP001157418"/>
    </source>
</evidence>
<dbReference type="CDD" id="cd00009">
    <property type="entry name" value="AAA"/>
    <property type="match status" value="1"/>
</dbReference>
<proteinExistence type="predicted"/>
<feature type="domain" description="Clp R" evidence="6">
    <location>
        <begin position="158"/>
        <end position="211"/>
    </location>
</feature>
<feature type="signal peptide" evidence="4">
    <location>
        <begin position="1"/>
        <end position="28"/>
    </location>
</feature>
<sequence length="526" mass="59825">MKAFGLWVLFLVFATALICLCFSSCSEASMNLHKGRKLKDLIVLKGSIIWIESKVEACVMWQEDMNLDDESNIDLFDYHKINPVPSSKASIRPGPIQHGTPLMPFIPKDPPPGPDHGNDADHRYRVRPYKQIKRNRGEKKIRVLRSIGVGSFHSFLISGHTYIGPEHLLLALLDKDGGENRALRNFGAYAKDIHKKVMRMIDESKQESSSDKMPILEEYGVNLAQLAETWYDPVTDERKAQIKRVIQILGIHTRNNPCLVGKPGVGKTYIVQGMISLDMHRLFQGRYEERLKKLMEEVEENGGEIILFIDQLRTLFEAGASETAICAANILKPALASGKLQCIGATTDDEYRKHIEKDPALERLFEPVKVPEATFGRTMMILKQIQKTYEYHHKLRYTREALLAAAHLSFRCISERGCPGKAIDLIDEAGSLVCRKHENEGLNYRDLLEGLKRLRELRLECQGEIAAFRDKDLKKAARSWDLLVGLELQILEKKTRIKEMKRNESTGITVTEADIEELVSSWKLHI</sequence>
<keyword evidence="1" id="KW-0677">Repeat</keyword>
<organism evidence="8 9">
    <name type="scientific">Lactuca virosa</name>
    <dbReference type="NCBI Taxonomy" id="75947"/>
    <lineage>
        <taxon>Eukaryota</taxon>
        <taxon>Viridiplantae</taxon>
        <taxon>Streptophyta</taxon>
        <taxon>Embryophyta</taxon>
        <taxon>Tracheophyta</taxon>
        <taxon>Spermatophyta</taxon>
        <taxon>Magnoliopsida</taxon>
        <taxon>eudicotyledons</taxon>
        <taxon>Gunneridae</taxon>
        <taxon>Pentapetalae</taxon>
        <taxon>asterids</taxon>
        <taxon>campanulids</taxon>
        <taxon>Asterales</taxon>
        <taxon>Asteraceae</taxon>
        <taxon>Cichorioideae</taxon>
        <taxon>Cichorieae</taxon>
        <taxon>Lactucinae</taxon>
        <taxon>Lactuca</taxon>
    </lineage>
</organism>
<dbReference type="Gene3D" id="4.10.860.10">
    <property type="entry name" value="UVR domain"/>
    <property type="match status" value="1"/>
</dbReference>
<dbReference type="Pfam" id="PF00004">
    <property type="entry name" value="AAA"/>
    <property type="match status" value="1"/>
</dbReference>
<evidence type="ECO:0000256" key="4">
    <source>
        <dbReference type="SAM" id="SignalP"/>
    </source>
</evidence>
<keyword evidence="3" id="KW-0067">ATP-binding</keyword>
<evidence type="ECO:0000259" key="6">
    <source>
        <dbReference type="Pfam" id="PF02861"/>
    </source>
</evidence>
<accession>A0AAU9NBI4</accession>
<dbReference type="EMBL" id="CAKMRJ010004073">
    <property type="protein sequence ID" value="CAH1434928.1"/>
    <property type="molecule type" value="Genomic_DNA"/>
</dbReference>
<feature type="chain" id="PRO_5043739927" description="Clp R domain-containing protein" evidence="4">
    <location>
        <begin position="29"/>
        <end position="526"/>
    </location>
</feature>
<dbReference type="Pfam" id="PF17871">
    <property type="entry name" value="AAA_lid_9"/>
    <property type="match status" value="1"/>
</dbReference>
<dbReference type="Proteomes" id="UP001157418">
    <property type="component" value="Unassembled WGS sequence"/>
</dbReference>
<gene>
    <name evidence="8" type="ORF">LVIROSA_LOCUS21405</name>
</gene>
<keyword evidence="9" id="KW-1185">Reference proteome</keyword>
<reference evidence="8 9" key="1">
    <citation type="submission" date="2022-01" db="EMBL/GenBank/DDBJ databases">
        <authorList>
            <person name="Xiong W."/>
            <person name="Schranz E."/>
        </authorList>
    </citation>
    <scope>NUCLEOTIDE SEQUENCE [LARGE SCALE GENOMIC DNA]</scope>
</reference>
<feature type="domain" description="ClpA/ClpB AAA lid" evidence="7">
    <location>
        <begin position="377"/>
        <end position="464"/>
    </location>
</feature>
<dbReference type="Gene3D" id="3.40.50.300">
    <property type="entry name" value="P-loop containing nucleotide triphosphate hydrolases"/>
    <property type="match status" value="1"/>
</dbReference>
<evidence type="ECO:0000256" key="1">
    <source>
        <dbReference type="ARBA" id="ARBA00022737"/>
    </source>
</evidence>
<dbReference type="PANTHER" id="PTHR11638">
    <property type="entry name" value="ATP-DEPENDENT CLP PROTEASE"/>
    <property type="match status" value="1"/>
</dbReference>
<dbReference type="GO" id="GO:0034605">
    <property type="term" value="P:cellular response to heat"/>
    <property type="evidence" value="ECO:0007669"/>
    <property type="project" value="TreeGrafter"/>
</dbReference>
<evidence type="ECO:0000259" key="7">
    <source>
        <dbReference type="Pfam" id="PF17871"/>
    </source>
</evidence>
<feature type="domain" description="ATPase AAA-type core" evidence="5">
    <location>
        <begin position="258"/>
        <end position="348"/>
    </location>
</feature>
<dbReference type="AlphaFoldDB" id="A0AAU9NBI4"/>
<dbReference type="InterPro" id="IPR027417">
    <property type="entry name" value="P-loop_NTPase"/>
</dbReference>
<dbReference type="InterPro" id="IPR004176">
    <property type="entry name" value="Clp_R_N"/>
</dbReference>
<dbReference type="PANTHER" id="PTHR11638:SF189">
    <property type="entry name" value="CLP R DOMAIN-CONTAINING PROTEIN"/>
    <property type="match status" value="1"/>
</dbReference>
<comment type="caution">
    <text evidence="8">The sequence shown here is derived from an EMBL/GenBank/DDBJ whole genome shotgun (WGS) entry which is preliminary data.</text>
</comment>